<evidence type="ECO:0000256" key="2">
    <source>
        <dbReference type="SAM" id="MobiDB-lite"/>
    </source>
</evidence>
<dbReference type="Proteomes" id="UP001203207">
    <property type="component" value="Unassembled WGS sequence"/>
</dbReference>
<keyword evidence="5" id="KW-1185">Reference proteome</keyword>
<organism evidence="4 5">
    <name type="scientific">Natronocalculus amylovorans</name>
    <dbReference type="NCBI Taxonomy" id="2917812"/>
    <lineage>
        <taxon>Archaea</taxon>
        <taxon>Methanobacteriati</taxon>
        <taxon>Methanobacteriota</taxon>
        <taxon>Stenosarchaea group</taxon>
        <taxon>Halobacteria</taxon>
        <taxon>Halobacteriales</taxon>
        <taxon>Haloferacaceae</taxon>
        <taxon>Natronocalculus</taxon>
    </lineage>
</organism>
<reference evidence="4" key="1">
    <citation type="journal article" date="2022" name="Syst. Appl. Microbiol.">
        <title>Natronocalculus amylovorans gen. nov., sp. nov., and Natranaeroarchaeum aerophilus sp. nov., dominant culturable amylolytic natronoarchaea from hypersaline soda lakes in southwestern Siberia.</title>
        <authorList>
            <person name="Sorokin D.Y."/>
            <person name="Elcheninov A.G."/>
            <person name="Khizhniak T.V."/>
            <person name="Koenen M."/>
            <person name="Bale N.J."/>
            <person name="Damste J.S.S."/>
            <person name="Kublanov I.V."/>
        </authorList>
    </citation>
    <scope>NUCLEOTIDE SEQUENCE</scope>
    <source>
        <strain evidence="4">AArc-St2</strain>
    </source>
</reference>
<reference evidence="4" key="2">
    <citation type="submission" date="2022-02" db="EMBL/GenBank/DDBJ databases">
        <authorList>
            <person name="Elcheninov A.G."/>
            <person name="Sorokin D.Y."/>
            <person name="Kublanov I.V."/>
        </authorList>
    </citation>
    <scope>NUCLEOTIDE SEQUENCE</scope>
    <source>
        <strain evidence="4">AArc-St2</strain>
    </source>
</reference>
<dbReference type="EMBL" id="JAKRVX010000003">
    <property type="protein sequence ID" value="MCL9817141.1"/>
    <property type="molecule type" value="Genomic_DNA"/>
</dbReference>
<proteinExistence type="inferred from homology"/>
<protein>
    <submittedName>
        <fullName evidence="4">Universal stress protein</fullName>
    </submittedName>
</protein>
<evidence type="ECO:0000256" key="1">
    <source>
        <dbReference type="ARBA" id="ARBA00008791"/>
    </source>
</evidence>
<dbReference type="InterPro" id="IPR006016">
    <property type="entry name" value="UspA"/>
</dbReference>
<dbReference type="InterPro" id="IPR014729">
    <property type="entry name" value="Rossmann-like_a/b/a_fold"/>
</dbReference>
<dbReference type="SUPFAM" id="SSF52402">
    <property type="entry name" value="Adenine nucleotide alpha hydrolases-like"/>
    <property type="match status" value="1"/>
</dbReference>
<dbReference type="AlphaFoldDB" id="A0AAE3FXL6"/>
<sequence>MYDNILFPTDGSKPCESALSHVREMATAFDATVHVLYVMPTHNINSAMVGKRSSGKRSGMSGKEKNREKKGMVGKTPKESKEAFKSQGERAIERAVAELSDVSTKERIGSGVVYKEILKYADDNEIDLILMGTNGRTGTDRYLLGSVTEKVVRTAEIPVTTIRRKKST</sequence>
<dbReference type="InterPro" id="IPR006015">
    <property type="entry name" value="Universal_stress_UspA"/>
</dbReference>
<dbReference type="RefSeq" id="WP_174653749.1">
    <property type="nucleotide sequence ID" value="NZ_JAKRVX010000003.1"/>
</dbReference>
<dbReference type="Gene3D" id="3.40.50.620">
    <property type="entry name" value="HUPs"/>
    <property type="match status" value="1"/>
</dbReference>
<dbReference type="CDD" id="cd00293">
    <property type="entry name" value="USP-like"/>
    <property type="match status" value="1"/>
</dbReference>
<feature type="region of interest" description="Disordered" evidence="2">
    <location>
        <begin position="48"/>
        <end position="87"/>
    </location>
</feature>
<dbReference type="PRINTS" id="PR01438">
    <property type="entry name" value="UNVRSLSTRESS"/>
</dbReference>
<evidence type="ECO:0000259" key="3">
    <source>
        <dbReference type="Pfam" id="PF00582"/>
    </source>
</evidence>
<feature type="compositionally biased region" description="Basic and acidic residues" evidence="2">
    <location>
        <begin position="62"/>
        <end position="87"/>
    </location>
</feature>
<comment type="similarity">
    <text evidence="1">Belongs to the universal stress protein A family.</text>
</comment>
<feature type="domain" description="UspA" evidence="3">
    <location>
        <begin position="1"/>
        <end position="163"/>
    </location>
</feature>
<accession>A0AAE3FXL6</accession>
<evidence type="ECO:0000313" key="4">
    <source>
        <dbReference type="EMBL" id="MCL9817141.1"/>
    </source>
</evidence>
<dbReference type="PANTHER" id="PTHR46268">
    <property type="entry name" value="STRESS RESPONSE PROTEIN NHAX"/>
    <property type="match status" value="1"/>
</dbReference>
<dbReference type="Pfam" id="PF00582">
    <property type="entry name" value="Usp"/>
    <property type="match status" value="1"/>
</dbReference>
<dbReference type="PANTHER" id="PTHR46268:SF6">
    <property type="entry name" value="UNIVERSAL STRESS PROTEIN UP12"/>
    <property type="match status" value="1"/>
</dbReference>
<name>A0AAE3FXL6_9EURY</name>
<feature type="compositionally biased region" description="Low complexity" evidence="2">
    <location>
        <begin position="50"/>
        <end position="61"/>
    </location>
</feature>
<gene>
    <name evidence="4" type="ORF">AArcSt2_09315</name>
</gene>
<evidence type="ECO:0000313" key="5">
    <source>
        <dbReference type="Proteomes" id="UP001203207"/>
    </source>
</evidence>
<comment type="caution">
    <text evidence="4">The sequence shown here is derived from an EMBL/GenBank/DDBJ whole genome shotgun (WGS) entry which is preliminary data.</text>
</comment>